<dbReference type="SUPFAM" id="SSF55331">
    <property type="entry name" value="Tautomerase/MIF"/>
    <property type="match status" value="1"/>
</dbReference>
<dbReference type="EMBL" id="NKHF01000055">
    <property type="protein sequence ID" value="PCK31462.1"/>
    <property type="molecule type" value="Genomic_DNA"/>
</dbReference>
<dbReference type="Gene3D" id="3.30.429.10">
    <property type="entry name" value="Macrophage Migration Inhibitory Factor"/>
    <property type="match status" value="1"/>
</dbReference>
<dbReference type="PANTHER" id="PTHR37950:SF1">
    <property type="entry name" value="4-HYDROXYPHENYLACETATE CATABOLISM PROTEIN"/>
    <property type="match status" value="1"/>
</dbReference>
<dbReference type="CDD" id="cd00580">
    <property type="entry name" value="CHMI"/>
    <property type="match status" value="1"/>
</dbReference>
<name>A0A2A5JPS6_PSEO7</name>
<organism evidence="1 2">
    <name type="scientific">Pseudoalteromonas piscicida</name>
    <dbReference type="NCBI Taxonomy" id="43662"/>
    <lineage>
        <taxon>Bacteria</taxon>
        <taxon>Pseudomonadati</taxon>
        <taxon>Pseudomonadota</taxon>
        <taxon>Gammaproteobacteria</taxon>
        <taxon>Alteromonadales</taxon>
        <taxon>Pseudoalteromonadaceae</taxon>
        <taxon>Pseudoalteromonas</taxon>
    </lineage>
</organism>
<accession>A0A2A5JPS6</accession>
<dbReference type="OrthoDB" id="9814215at2"/>
<dbReference type="RefSeq" id="WP_099642403.1">
    <property type="nucleotide sequence ID" value="NZ_JAQPZX010000012.1"/>
</dbReference>
<protein>
    <submittedName>
        <fullName evidence="1">5-carboxymethyl-2-hydroxymuconate isomerase</fullName>
    </submittedName>
</protein>
<keyword evidence="1" id="KW-0413">Isomerase</keyword>
<dbReference type="Proteomes" id="UP000228621">
    <property type="component" value="Unassembled WGS sequence"/>
</dbReference>
<dbReference type="GO" id="GO:0008704">
    <property type="term" value="F:5-carboxymethyl-2-hydroxymuconate delta-isomerase activity"/>
    <property type="evidence" value="ECO:0007669"/>
    <property type="project" value="InterPro"/>
</dbReference>
<dbReference type="InterPro" id="IPR004220">
    <property type="entry name" value="5-COMe_2-OHmuconate_Isoase"/>
</dbReference>
<reference evidence="2" key="1">
    <citation type="journal article" date="2019" name="Genome Announc.">
        <title>Draft Genome Sequence of Pseudoalteromonas piscicida Strain 36Y ROTHPW, an Hypersaline Seawater Isolate from the South Coast of Sonora, Mexico.</title>
        <authorList>
            <person name="Sanchez-Diaz R."/>
            <person name="Molina-Garza Z.J."/>
            <person name="Cruz-Suarez L.E."/>
            <person name="Selvin J."/>
            <person name="Kiran G.S."/>
            <person name="Ibarra-Gamez J.C."/>
            <person name="Gomez-Gil B."/>
            <person name="Galaviz-Silva L."/>
        </authorList>
    </citation>
    <scope>NUCLEOTIDE SEQUENCE [LARGE SCALE GENOMIC DNA]</scope>
    <source>
        <strain evidence="2">36Y_RITHPW</strain>
    </source>
</reference>
<evidence type="ECO:0000313" key="1">
    <source>
        <dbReference type="EMBL" id="PCK31462.1"/>
    </source>
</evidence>
<sequence>MPHFILEHSPNLPIETDALVSQVQQFACACGLFEPTSVKTRAIAFEHFHIGDGKQGFIHLQIHMMAGRTTEQKQTLTESALKFLLAKVGEHFALSVHCYDLLPEIYRKN</sequence>
<keyword evidence="2" id="KW-1185">Reference proteome</keyword>
<evidence type="ECO:0000313" key="2">
    <source>
        <dbReference type="Proteomes" id="UP000228621"/>
    </source>
</evidence>
<dbReference type="InterPro" id="IPR014347">
    <property type="entry name" value="Tautomerase/MIF_sf"/>
</dbReference>
<gene>
    <name evidence="1" type="ORF">CEX98_12525</name>
</gene>
<dbReference type="AlphaFoldDB" id="A0A2A5JPS6"/>
<dbReference type="PANTHER" id="PTHR37950">
    <property type="entry name" value="4-HYDROXYPHENYLACETATE CATABOLISM PROTEIN"/>
    <property type="match status" value="1"/>
</dbReference>
<dbReference type="Pfam" id="PF02962">
    <property type="entry name" value="CHMI"/>
    <property type="match status" value="1"/>
</dbReference>
<comment type="caution">
    <text evidence="1">The sequence shown here is derived from an EMBL/GenBank/DDBJ whole genome shotgun (WGS) entry which is preliminary data.</text>
</comment>
<proteinExistence type="predicted"/>